<evidence type="ECO:0000256" key="3">
    <source>
        <dbReference type="ARBA" id="ARBA00022763"/>
    </source>
</evidence>
<reference evidence="7 8" key="1">
    <citation type="submission" date="2023-06" db="EMBL/GenBank/DDBJ databases">
        <authorList>
            <person name="Oyuntsetseg B."/>
            <person name="Kim S.B."/>
        </authorList>
    </citation>
    <scope>NUCLEOTIDE SEQUENCE [LARGE SCALE GENOMIC DNA]</scope>
    <source>
        <strain evidence="7 8">2-15</strain>
    </source>
</reference>
<evidence type="ECO:0000256" key="5">
    <source>
        <dbReference type="SAM" id="MobiDB-lite"/>
    </source>
</evidence>
<evidence type="ECO:0000256" key="4">
    <source>
        <dbReference type="ARBA" id="ARBA00023204"/>
    </source>
</evidence>
<dbReference type="GO" id="GO:0006285">
    <property type="term" value="P:base-excision repair, AP site formation"/>
    <property type="evidence" value="ECO:0007669"/>
    <property type="project" value="TreeGrafter"/>
</dbReference>
<dbReference type="GO" id="GO:0008725">
    <property type="term" value="F:DNA-3-methyladenine glycosylase activity"/>
    <property type="evidence" value="ECO:0007669"/>
    <property type="project" value="TreeGrafter"/>
</dbReference>
<dbReference type="GO" id="GO:0032131">
    <property type="term" value="F:alkylated DNA binding"/>
    <property type="evidence" value="ECO:0007669"/>
    <property type="project" value="TreeGrafter"/>
</dbReference>
<dbReference type="EC" id="3.2.2.21" evidence="2"/>
<evidence type="ECO:0000313" key="8">
    <source>
        <dbReference type="Proteomes" id="UP001236014"/>
    </source>
</evidence>
<dbReference type="KEGG" id="acab:QRX50_24430"/>
<organism evidence="7 8">
    <name type="scientific">Amycolatopsis carbonis</name>
    <dbReference type="NCBI Taxonomy" id="715471"/>
    <lineage>
        <taxon>Bacteria</taxon>
        <taxon>Bacillati</taxon>
        <taxon>Actinomycetota</taxon>
        <taxon>Actinomycetes</taxon>
        <taxon>Pseudonocardiales</taxon>
        <taxon>Pseudonocardiaceae</taxon>
        <taxon>Amycolatopsis</taxon>
    </lineage>
</organism>
<dbReference type="PANTHER" id="PTHR43003:SF5">
    <property type="entry name" value="DNA-3-METHYLADENINE GLYCOSYLASE"/>
    <property type="match status" value="1"/>
</dbReference>
<keyword evidence="4" id="KW-0234">DNA repair</keyword>
<dbReference type="EMBL" id="CP127294">
    <property type="protein sequence ID" value="WIX83676.1"/>
    <property type="molecule type" value="Genomic_DNA"/>
</dbReference>
<dbReference type="AlphaFoldDB" id="A0A9Y2IR67"/>
<dbReference type="InterPro" id="IPR051912">
    <property type="entry name" value="Alkylbase_DNA_Glycosylase/TA"/>
</dbReference>
<dbReference type="GO" id="GO:0032993">
    <property type="term" value="C:protein-DNA complex"/>
    <property type="evidence" value="ECO:0007669"/>
    <property type="project" value="TreeGrafter"/>
</dbReference>
<dbReference type="SUPFAM" id="SSF48150">
    <property type="entry name" value="DNA-glycosylase"/>
    <property type="match status" value="1"/>
</dbReference>
<accession>A0A9Y2IR67</accession>
<dbReference type="RefSeq" id="WP_285974222.1">
    <property type="nucleotide sequence ID" value="NZ_CP127294.1"/>
</dbReference>
<dbReference type="InterPro" id="IPR011257">
    <property type="entry name" value="DNA_glycosylase"/>
</dbReference>
<evidence type="ECO:0000259" key="6">
    <source>
        <dbReference type="SMART" id="SM00478"/>
    </source>
</evidence>
<dbReference type="Pfam" id="PF00730">
    <property type="entry name" value="HhH-GPD"/>
    <property type="match status" value="1"/>
</dbReference>
<dbReference type="PANTHER" id="PTHR43003">
    <property type="entry name" value="DNA-3-METHYLADENINE GLYCOSYLASE"/>
    <property type="match status" value="1"/>
</dbReference>
<protein>
    <recommendedName>
        <fullName evidence="2">DNA-3-methyladenine glycosylase II</fullName>
        <ecNumber evidence="2">3.2.2.21</ecNumber>
    </recommendedName>
</protein>
<dbReference type="Gene3D" id="1.10.1670.40">
    <property type="match status" value="1"/>
</dbReference>
<name>A0A9Y2IR67_9PSEU</name>
<keyword evidence="3" id="KW-0227">DNA damage</keyword>
<keyword evidence="8" id="KW-1185">Reference proteome</keyword>
<evidence type="ECO:0000313" key="7">
    <source>
        <dbReference type="EMBL" id="WIX83676.1"/>
    </source>
</evidence>
<dbReference type="InterPro" id="IPR003265">
    <property type="entry name" value="HhH-GPD_domain"/>
</dbReference>
<dbReference type="GO" id="GO:0006307">
    <property type="term" value="P:DNA alkylation repair"/>
    <property type="evidence" value="ECO:0007669"/>
    <property type="project" value="TreeGrafter"/>
</dbReference>
<evidence type="ECO:0000256" key="2">
    <source>
        <dbReference type="ARBA" id="ARBA00012000"/>
    </source>
</evidence>
<proteinExistence type="predicted"/>
<sequence>MSGITARPEGVRLDRCDLFLDYVGHIWDPGDVTMTRTGKRATKEQRAAYEYLGSRGDSLALWVRSTGPIDAYESHLPVEVHAPLEWLSFAIASRQLSRATALAIYHRLVTQLGGSITTERVVTADERILRGAGLSHRKARAIREVAEHADDGLLDPDKLAAMSDTEIQTKLVAVAGIGPSTAQMFMMRYLRRPDIFPAGDLAVRSAITTFDRLDRRITPKAAEQRSEPWRPYRSYATAYLWGYVWELHHTDEGAGMDSSFVRARPKPTAGRSVEAGS</sequence>
<comment type="catalytic activity">
    <reaction evidence="1">
        <text>Hydrolysis of alkylated DNA, releasing 3-methyladenine, 3-methylguanine, 7-methylguanine and 7-methyladenine.</text>
        <dbReference type="EC" id="3.2.2.21"/>
    </reaction>
</comment>
<feature type="domain" description="HhH-GPD" evidence="6">
    <location>
        <begin position="92"/>
        <end position="244"/>
    </location>
</feature>
<dbReference type="GO" id="GO:0005737">
    <property type="term" value="C:cytoplasm"/>
    <property type="evidence" value="ECO:0007669"/>
    <property type="project" value="TreeGrafter"/>
</dbReference>
<evidence type="ECO:0000256" key="1">
    <source>
        <dbReference type="ARBA" id="ARBA00000086"/>
    </source>
</evidence>
<feature type="region of interest" description="Disordered" evidence="5">
    <location>
        <begin position="256"/>
        <end position="277"/>
    </location>
</feature>
<dbReference type="SMART" id="SM00478">
    <property type="entry name" value="ENDO3c"/>
    <property type="match status" value="1"/>
</dbReference>
<dbReference type="Gene3D" id="1.10.340.30">
    <property type="entry name" value="Hypothetical protein, domain 2"/>
    <property type="match status" value="1"/>
</dbReference>
<dbReference type="CDD" id="cd00056">
    <property type="entry name" value="ENDO3c"/>
    <property type="match status" value="1"/>
</dbReference>
<dbReference type="Proteomes" id="UP001236014">
    <property type="component" value="Chromosome"/>
</dbReference>
<dbReference type="GO" id="GO:0043916">
    <property type="term" value="F:DNA-7-methylguanine glycosylase activity"/>
    <property type="evidence" value="ECO:0007669"/>
    <property type="project" value="TreeGrafter"/>
</dbReference>
<gene>
    <name evidence="7" type="ORF">QRX50_24430</name>
</gene>